<sequence>MEKKEDGLGSRCGHTLTAVPVVGEEGYPNNIGPRLILFGGATALEGNSAASGTRFAGSAPGIASLKSMETLRLLKIRNAYFNKGPGYLPNELQRLNWHTFPSTSLPEAFEGEKLVGLKLSRD</sequence>
<organism evidence="1 2">
    <name type="scientific">Datura stramonium</name>
    <name type="common">Jimsonweed</name>
    <name type="synonym">Common thornapple</name>
    <dbReference type="NCBI Taxonomy" id="4076"/>
    <lineage>
        <taxon>Eukaryota</taxon>
        <taxon>Viridiplantae</taxon>
        <taxon>Streptophyta</taxon>
        <taxon>Embryophyta</taxon>
        <taxon>Tracheophyta</taxon>
        <taxon>Spermatophyta</taxon>
        <taxon>Magnoliopsida</taxon>
        <taxon>eudicotyledons</taxon>
        <taxon>Gunneridae</taxon>
        <taxon>Pentapetalae</taxon>
        <taxon>asterids</taxon>
        <taxon>lamiids</taxon>
        <taxon>Solanales</taxon>
        <taxon>Solanaceae</taxon>
        <taxon>Solanoideae</taxon>
        <taxon>Datureae</taxon>
        <taxon>Datura</taxon>
    </lineage>
</organism>
<dbReference type="PANTHER" id="PTHR46422:SF4">
    <property type="entry name" value="SERINE_THREONINE-PROTEIN PHOSPHATASE BSL3"/>
    <property type="match status" value="1"/>
</dbReference>
<evidence type="ECO:0000313" key="1">
    <source>
        <dbReference type="EMBL" id="MCD7451686.1"/>
    </source>
</evidence>
<dbReference type="Proteomes" id="UP000823775">
    <property type="component" value="Unassembled WGS sequence"/>
</dbReference>
<keyword evidence="2" id="KW-1185">Reference proteome</keyword>
<comment type="caution">
    <text evidence="1">The sequence shown here is derived from an EMBL/GenBank/DDBJ whole genome shotgun (WGS) entry which is preliminary data.</text>
</comment>
<dbReference type="EMBL" id="JACEIK010000178">
    <property type="protein sequence ID" value="MCD7451686.1"/>
    <property type="molecule type" value="Genomic_DNA"/>
</dbReference>
<proteinExistence type="predicted"/>
<gene>
    <name evidence="1" type="ORF">HAX54_013069</name>
</gene>
<protein>
    <submittedName>
        <fullName evidence="1">Uncharacterized protein</fullName>
    </submittedName>
</protein>
<evidence type="ECO:0000313" key="2">
    <source>
        <dbReference type="Proteomes" id="UP000823775"/>
    </source>
</evidence>
<reference evidence="1 2" key="1">
    <citation type="journal article" date="2021" name="BMC Genomics">
        <title>Datura genome reveals duplications of psychoactive alkaloid biosynthetic genes and high mutation rate following tissue culture.</title>
        <authorList>
            <person name="Rajewski A."/>
            <person name="Carter-House D."/>
            <person name="Stajich J."/>
            <person name="Litt A."/>
        </authorList>
    </citation>
    <scope>NUCLEOTIDE SEQUENCE [LARGE SCALE GENOMIC DNA]</scope>
    <source>
        <strain evidence="1">AR-01</strain>
    </source>
</reference>
<dbReference type="PANTHER" id="PTHR46422">
    <property type="entry name" value="SERINE/THREONINE-PROTEIN PHOSPHATASE BSL3"/>
    <property type="match status" value="1"/>
</dbReference>
<name>A0ABS8RY45_DATST</name>
<accession>A0ABS8RY45</accession>